<dbReference type="PANTHER" id="PTHR36307">
    <property type="entry name" value="FLAGELLA BASAL BODY P-RING FORMATION PROTEIN FLGA"/>
    <property type="match status" value="1"/>
</dbReference>
<dbReference type="Gene3D" id="2.30.30.760">
    <property type="match status" value="1"/>
</dbReference>
<dbReference type="AlphaFoldDB" id="A0A2T3KMV2"/>
<dbReference type="InterPro" id="IPR017585">
    <property type="entry name" value="SAF_FlgA"/>
</dbReference>
<reference evidence="3 4" key="1">
    <citation type="submission" date="2018-01" db="EMBL/GenBank/DDBJ databases">
        <title>Whole genome sequencing of Histamine producing bacteria.</title>
        <authorList>
            <person name="Butler K."/>
        </authorList>
    </citation>
    <scope>NUCLEOTIDE SEQUENCE [LARGE SCALE GENOMIC DNA]</scope>
    <source>
        <strain evidence="3 4">FS-7.2</strain>
    </source>
</reference>
<dbReference type="Pfam" id="PF13144">
    <property type="entry name" value="ChapFlgA"/>
    <property type="match status" value="1"/>
</dbReference>
<comment type="function">
    <text evidence="1">Involved in the assembly process of the P-ring formation. It may associate with FlgF on the rod constituting a structure essential for the P-ring assembly or may act as a modulator protein for the P-ring assembly.</text>
</comment>
<feature type="chain" id="PRO_5015367422" description="Flagella basal body P-ring formation protein FlgA" evidence="1">
    <location>
        <begin position="21"/>
        <end position="227"/>
    </location>
</feature>
<keyword evidence="1" id="KW-0732">Signal</keyword>
<protein>
    <recommendedName>
        <fullName evidence="1">Flagella basal body P-ring formation protein FlgA</fullName>
    </recommendedName>
</protein>
<sequence length="227" mass="25026">MLGKWLTMFFVVTMSHISYANVSTENVKSEIKSKIEAGLPACANIKEVPLPKQARSFIKRCGGIITTTVRKKMYNLSSPVVKLNCSDFSGNTFEYTSVLSGTVNALAIKDKQRSGSSLLKEDTSTKLIDINELRGIPLCAPPDDYSYSFSRNVNSGVLYESYLRQNYAVRRGDMVTVLAKVGGIKISTRALAIENGYNGNLCKLRNVGSRKSFSARIVGFNEVEVVR</sequence>
<evidence type="ECO:0000259" key="2">
    <source>
        <dbReference type="Pfam" id="PF13144"/>
    </source>
</evidence>
<dbReference type="PANTHER" id="PTHR36307:SF1">
    <property type="entry name" value="FLAGELLA BASAL BODY P-RING FORMATION PROTEIN FLGA"/>
    <property type="match status" value="1"/>
</dbReference>
<gene>
    <name evidence="3" type="primary">flgA</name>
    <name evidence="3" type="ORF">C9J27_03535</name>
</gene>
<dbReference type="RefSeq" id="WP_107288831.1">
    <property type="nucleotide sequence ID" value="NZ_PYNF01000002.1"/>
</dbReference>
<dbReference type="Proteomes" id="UP000241426">
    <property type="component" value="Unassembled WGS sequence"/>
</dbReference>
<organism evidence="3 4">
    <name type="scientific">Photobacterium kishitanii</name>
    <dbReference type="NCBI Taxonomy" id="318456"/>
    <lineage>
        <taxon>Bacteria</taxon>
        <taxon>Pseudomonadati</taxon>
        <taxon>Pseudomonadota</taxon>
        <taxon>Gammaproteobacteria</taxon>
        <taxon>Vibrionales</taxon>
        <taxon>Vibrionaceae</taxon>
        <taxon>Photobacterium</taxon>
    </lineage>
</organism>
<keyword evidence="3" id="KW-0966">Cell projection</keyword>
<keyword evidence="3" id="KW-0969">Cilium</keyword>
<comment type="caution">
    <text evidence="3">The sequence shown here is derived from an EMBL/GenBank/DDBJ whole genome shotgun (WGS) entry which is preliminary data.</text>
</comment>
<feature type="signal peptide" evidence="1">
    <location>
        <begin position="1"/>
        <end position="20"/>
    </location>
</feature>
<keyword evidence="3" id="KW-0282">Flagellum</keyword>
<dbReference type="InterPro" id="IPR039246">
    <property type="entry name" value="Flagellar_FlgA"/>
</dbReference>
<accession>A0A2T3KMV2</accession>
<dbReference type="GO" id="GO:0044780">
    <property type="term" value="P:bacterial-type flagellum assembly"/>
    <property type="evidence" value="ECO:0007669"/>
    <property type="project" value="InterPro"/>
</dbReference>
<dbReference type="NCBIfam" id="TIGR03170">
    <property type="entry name" value="flgA_cterm"/>
    <property type="match status" value="1"/>
</dbReference>
<evidence type="ECO:0000313" key="4">
    <source>
        <dbReference type="Proteomes" id="UP000241426"/>
    </source>
</evidence>
<evidence type="ECO:0000313" key="3">
    <source>
        <dbReference type="EMBL" id="PSV01104.1"/>
    </source>
</evidence>
<feature type="domain" description="Flagella basal body P-ring formation protein FlgA SAF" evidence="2">
    <location>
        <begin position="114"/>
        <end position="225"/>
    </location>
</feature>
<keyword evidence="1" id="KW-1005">Bacterial flagellum biogenesis</keyword>
<name>A0A2T3KMV2_9GAMM</name>
<dbReference type="EMBL" id="PYNF01000002">
    <property type="protein sequence ID" value="PSV01104.1"/>
    <property type="molecule type" value="Genomic_DNA"/>
</dbReference>
<proteinExistence type="inferred from homology"/>
<evidence type="ECO:0000256" key="1">
    <source>
        <dbReference type="RuleBase" id="RU362063"/>
    </source>
</evidence>
<dbReference type="GO" id="GO:0042597">
    <property type="term" value="C:periplasmic space"/>
    <property type="evidence" value="ECO:0007669"/>
    <property type="project" value="UniProtKB-SubCell"/>
</dbReference>
<keyword evidence="1" id="KW-0574">Periplasm</keyword>
<comment type="subcellular location">
    <subcellularLocation>
        <location evidence="1">Periplasm</location>
    </subcellularLocation>
</comment>
<comment type="similarity">
    <text evidence="1">Belongs to the FlgA family.</text>
</comment>